<dbReference type="Gene3D" id="3.40.630.30">
    <property type="match status" value="1"/>
</dbReference>
<sequence length="186" mass="20186">MAYPLVTGRLSIAPLAEEDAAAFARYRQQPEVARYQSWSTAFSEADAARLIAARPPGDLPGPGEWLQLGVRVRGGVQLLGDVAVHCVAEQPDTFELGVTFAGEHQGRGYATEALLAVLGGLFTEHGAHRVIARCDARNDAIAAVLRKGGLRKESREIEADWFKGEWTTLDTYALLAREWAPRATAT</sequence>
<gene>
    <name evidence="2" type="ORF">E3O23_17045</name>
</gene>
<dbReference type="GO" id="GO:0016747">
    <property type="term" value="F:acyltransferase activity, transferring groups other than amino-acyl groups"/>
    <property type="evidence" value="ECO:0007669"/>
    <property type="project" value="InterPro"/>
</dbReference>
<dbReference type="SUPFAM" id="SSF55729">
    <property type="entry name" value="Acyl-CoA N-acyltransferases (Nat)"/>
    <property type="match status" value="1"/>
</dbReference>
<dbReference type="Proteomes" id="UP000297866">
    <property type="component" value="Unassembled WGS sequence"/>
</dbReference>
<dbReference type="Pfam" id="PF13302">
    <property type="entry name" value="Acetyltransf_3"/>
    <property type="match status" value="1"/>
</dbReference>
<dbReference type="PANTHER" id="PTHR43792">
    <property type="entry name" value="GNAT FAMILY, PUTATIVE (AFU_ORTHOLOGUE AFUA_3G00765)-RELATED-RELATED"/>
    <property type="match status" value="1"/>
</dbReference>
<comment type="caution">
    <text evidence="2">The sequence shown here is derived from an EMBL/GenBank/DDBJ whole genome shotgun (WGS) entry which is preliminary data.</text>
</comment>
<dbReference type="RefSeq" id="WP_134493130.1">
    <property type="nucleotide sequence ID" value="NZ_SOEZ01000079.1"/>
</dbReference>
<accession>A0A4R8UC65</accession>
<evidence type="ECO:0000259" key="1">
    <source>
        <dbReference type="PROSITE" id="PS51186"/>
    </source>
</evidence>
<dbReference type="InterPro" id="IPR016181">
    <property type="entry name" value="Acyl_CoA_acyltransferase"/>
</dbReference>
<dbReference type="PANTHER" id="PTHR43792:SF1">
    <property type="entry name" value="N-ACETYLTRANSFERASE DOMAIN-CONTAINING PROTEIN"/>
    <property type="match status" value="1"/>
</dbReference>
<keyword evidence="3" id="KW-1185">Reference proteome</keyword>
<dbReference type="InterPro" id="IPR000182">
    <property type="entry name" value="GNAT_dom"/>
</dbReference>
<evidence type="ECO:0000313" key="3">
    <source>
        <dbReference type="Proteomes" id="UP000297866"/>
    </source>
</evidence>
<keyword evidence="2" id="KW-0808">Transferase</keyword>
<dbReference type="PROSITE" id="PS51186">
    <property type="entry name" value="GNAT"/>
    <property type="match status" value="1"/>
</dbReference>
<organism evidence="2 3">
    <name type="scientific">Cryobacterium tagatosivorans</name>
    <dbReference type="NCBI Taxonomy" id="1259199"/>
    <lineage>
        <taxon>Bacteria</taxon>
        <taxon>Bacillati</taxon>
        <taxon>Actinomycetota</taxon>
        <taxon>Actinomycetes</taxon>
        <taxon>Micrococcales</taxon>
        <taxon>Microbacteriaceae</taxon>
        <taxon>Cryobacterium</taxon>
    </lineage>
</organism>
<dbReference type="InterPro" id="IPR051531">
    <property type="entry name" value="N-acetyltransferase"/>
</dbReference>
<protein>
    <submittedName>
        <fullName evidence="2">N-acetyltransferase</fullName>
    </submittedName>
</protein>
<dbReference type="OrthoDB" id="9795188at2"/>
<feature type="domain" description="N-acetyltransferase" evidence="1">
    <location>
        <begin position="10"/>
        <end position="181"/>
    </location>
</feature>
<proteinExistence type="predicted"/>
<dbReference type="EMBL" id="SOEZ01000079">
    <property type="protein sequence ID" value="TFB46495.1"/>
    <property type="molecule type" value="Genomic_DNA"/>
</dbReference>
<name>A0A4R8UC65_9MICO</name>
<dbReference type="AlphaFoldDB" id="A0A4R8UC65"/>
<evidence type="ECO:0000313" key="2">
    <source>
        <dbReference type="EMBL" id="TFB46495.1"/>
    </source>
</evidence>
<reference evidence="2 3" key="1">
    <citation type="submission" date="2019-03" db="EMBL/GenBank/DDBJ databases">
        <title>Genomics of glacier-inhabiting Cryobacterium strains.</title>
        <authorList>
            <person name="Liu Q."/>
            <person name="Xin Y.-H."/>
        </authorList>
    </citation>
    <scope>NUCLEOTIDE SEQUENCE [LARGE SCALE GENOMIC DNA]</scope>
    <source>
        <strain evidence="2 3">Sr47</strain>
    </source>
</reference>